<keyword evidence="4" id="KW-1185">Reference proteome</keyword>
<feature type="domain" description="Glycosyltransferase 2-like" evidence="2">
    <location>
        <begin position="3"/>
        <end position="150"/>
    </location>
</feature>
<dbReference type="Proteomes" id="UP000015559">
    <property type="component" value="Chromosome"/>
</dbReference>
<dbReference type="GO" id="GO:0016740">
    <property type="term" value="F:transferase activity"/>
    <property type="evidence" value="ECO:0007669"/>
    <property type="project" value="UniProtKB-KW"/>
</dbReference>
<dbReference type="Gene3D" id="3.90.550.10">
    <property type="entry name" value="Spore Coat Polysaccharide Biosynthesis Protein SpsA, Chain A"/>
    <property type="match status" value="1"/>
</dbReference>
<dbReference type="HOGENOM" id="CLU_065962_0_0_4"/>
<dbReference type="eggNOG" id="COG0463">
    <property type="taxonomic scope" value="Bacteria"/>
</dbReference>
<evidence type="ECO:0000313" key="3">
    <source>
        <dbReference type="EMBL" id="BAN35173.1"/>
    </source>
</evidence>
<organism evidence="3 4">
    <name type="scientific">Sulfuricella denitrificans (strain DSM 22764 / NBRC 105220 / skB26)</name>
    <dbReference type="NCBI Taxonomy" id="1163617"/>
    <lineage>
        <taxon>Bacteria</taxon>
        <taxon>Pseudomonadati</taxon>
        <taxon>Pseudomonadota</taxon>
        <taxon>Betaproteobacteria</taxon>
        <taxon>Nitrosomonadales</taxon>
        <taxon>Sulfuricellaceae</taxon>
        <taxon>Sulfuricella</taxon>
    </lineage>
</organism>
<comment type="similarity">
    <text evidence="1">Belongs to the glycosyltransferase 2 family. WaaE/KdtX subfamily.</text>
</comment>
<gene>
    <name evidence="3" type="ORF">SCD_n01346</name>
</gene>
<evidence type="ECO:0000313" key="4">
    <source>
        <dbReference type="Proteomes" id="UP000015559"/>
    </source>
</evidence>
<evidence type="ECO:0000259" key="2">
    <source>
        <dbReference type="Pfam" id="PF00535"/>
    </source>
</evidence>
<dbReference type="InterPro" id="IPR001173">
    <property type="entry name" value="Glyco_trans_2-like"/>
</dbReference>
<dbReference type="EMBL" id="AP013066">
    <property type="protein sequence ID" value="BAN35173.1"/>
    <property type="molecule type" value="Genomic_DNA"/>
</dbReference>
<evidence type="ECO:0000256" key="1">
    <source>
        <dbReference type="ARBA" id="ARBA00038494"/>
    </source>
</evidence>
<name>S6AC08_SULDS</name>
<dbReference type="RefSeq" id="WP_009205873.1">
    <property type="nucleotide sequence ID" value="NC_022357.1"/>
</dbReference>
<keyword evidence="3" id="KW-0808">Transferase</keyword>
<dbReference type="AlphaFoldDB" id="S6AC08"/>
<proteinExistence type="inferred from homology"/>
<dbReference type="CDD" id="cd02511">
    <property type="entry name" value="Beta4Glucosyltransferase"/>
    <property type="match status" value="1"/>
</dbReference>
<dbReference type="SUPFAM" id="SSF53448">
    <property type="entry name" value="Nucleotide-diphospho-sugar transferases"/>
    <property type="match status" value="1"/>
</dbReference>
<reference evidence="3 4" key="1">
    <citation type="journal article" date="2012" name="Appl. Environ. Microbiol.">
        <title>Draft genome sequence of a psychrotolerant sulfur-oxidizing bacterium, Sulfuricella denitrificans skB26, and proteomic insights into cold adaptation.</title>
        <authorList>
            <person name="Watanabe T."/>
            <person name="Kojima H."/>
            <person name="Fukui M."/>
        </authorList>
    </citation>
    <scope>NUCLEOTIDE SEQUENCE [LARGE SCALE GENOMIC DNA]</scope>
    <source>
        <strain evidence="4">skB26</strain>
    </source>
</reference>
<dbReference type="OrthoDB" id="9815923at2"/>
<dbReference type="Pfam" id="PF00535">
    <property type="entry name" value="Glycos_transf_2"/>
    <property type="match status" value="1"/>
</dbReference>
<dbReference type="KEGG" id="sdr:SCD_n01346"/>
<sequence>MISVLILTKNEEKDLPGCLESVSWSDDVHVYDSNSTDRTVEIAKSANATVTQRPFDNWAAHQNWGLQNISFKYPWVFYIDADERMTPELILEVRKAVENPGENVAFRIQRRDFFMGRWLKHVQTSPFYLRLFRPEKMRYERLVNPISIPDGPVGQVSGYLDHFPFGKGISHWVERHNSYSTFEAQQIVSNRSNNEKFSLWKAFFEKDFHKKRYHQKELFYRLPARPLIKFTLLYFLKRGFLDGRAGFTYSALQSIYEYMIVLKSRELERHKQGLPI</sequence>
<dbReference type="PANTHER" id="PTHR43630">
    <property type="entry name" value="POLY-BETA-1,6-N-ACETYL-D-GLUCOSAMINE SYNTHASE"/>
    <property type="match status" value="1"/>
</dbReference>
<protein>
    <submittedName>
        <fullName evidence="3">Glycosyl transferase family protein</fullName>
    </submittedName>
</protein>
<dbReference type="PANTHER" id="PTHR43630:SF2">
    <property type="entry name" value="GLYCOSYLTRANSFERASE"/>
    <property type="match status" value="1"/>
</dbReference>
<dbReference type="STRING" id="1163617.SCD_n01346"/>
<accession>S6AC08</accession>
<dbReference type="InterPro" id="IPR029044">
    <property type="entry name" value="Nucleotide-diphossugar_trans"/>
</dbReference>